<feature type="transmembrane region" description="Helical" evidence="1">
    <location>
        <begin position="119"/>
        <end position="139"/>
    </location>
</feature>
<dbReference type="KEGG" id="bths:CNY62_00610"/>
<dbReference type="AlphaFoldDB" id="A0A1D2LK18"/>
<protein>
    <submittedName>
        <fullName evidence="3">VanZ family protein</fullName>
    </submittedName>
</protein>
<dbReference type="InterPro" id="IPR006976">
    <property type="entry name" value="VanZ-like"/>
</dbReference>
<gene>
    <name evidence="3" type="ORF">CNY62_00610</name>
</gene>
<dbReference type="STRING" id="2756.BFR44_02730"/>
<keyword evidence="4" id="KW-1185">Reference proteome</keyword>
<organism evidence="3 4">
    <name type="scientific">Brochothrix thermosphacta</name>
    <name type="common">Microbacterium thermosphactum</name>
    <dbReference type="NCBI Taxonomy" id="2756"/>
    <lineage>
        <taxon>Bacteria</taxon>
        <taxon>Bacillati</taxon>
        <taxon>Bacillota</taxon>
        <taxon>Bacilli</taxon>
        <taxon>Bacillales</taxon>
        <taxon>Listeriaceae</taxon>
        <taxon>Brochothrix</taxon>
    </lineage>
</organism>
<accession>A0A1D2LK18</accession>
<keyword evidence="1" id="KW-0472">Membrane</keyword>
<proteinExistence type="predicted"/>
<dbReference type="OrthoDB" id="4822551at2"/>
<keyword evidence="1" id="KW-1133">Transmembrane helix</keyword>
<feature type="transmembrane region" description="Helical" evidence="1">
    <location>
        <begin position="146"/>
        <end position="164"/>
    </location>
</feature>
<sequence length="193" mass="22483">MNKRLLLVFITVFIGLFFIMLWLYGHLLFDRLLSYVPQEYMWVIESEVFSLLFLILTALYITLLCYQIYQKKLSKVFFYISMTLYFPLLIFLLFFKSIGVQGYSFNPLAFIVDILDGQAFEVFANIFFFIPLGIILSLFKVSSKKAALFSVLFIVVVESSQYIFELGFFDVADIITNLLGITIGYVSFKKIKL</sequence>
<feature type="domain" description="VanZ-like" evidence="2">
    <location>
        <begin position="67"/>
        <end position="189"/>
    </location>
</feature>
<feature type="transmembrane region" description="Helical" evidence="1">
    <location>
        <begin position="7"/>
        <end position="29"/>
    </location>
</feature>
<dbReference type="RefSeq" id="WP_069126553.1">
    <property type="nucleotide sequence ID" value="NZ_CP023483.1"/>
</dbReference>
<name>A0A1D2LK18_BROTH</name>
<dbReference type="EMBL" id="CP023483">
    <property type="protein sequence ID" value="ATF24994.1"/>
    <property type="molecule type" value="Genomic_DNA"/>
</dbReference>
<feature type="transmembrane region" description="Helical" evidence="1">
    <location>
        <begin position="49"/>
        <end position="69"/>
    </location>
</feature>
<dbReference type="Pfam" id="PF04892">
    <property type="entry name" value="VanZ"/>
    <property type="match status" value="1"/>
</dbReference>
<dbReference type="Proteomes" id="UP000243591">
    <property type="component" value="Chromosome"/>
</dbReference>
<reference evidence="3 4" key="1">
    <citation type="submission" date="2017-09" db="EMBL/GenBank/DDBJ databases">
        <title>Complete Genome Sequences of Two Strains of the Meat Spoilage Bacterium Brochothrix thermosphacta Isolated from Ground Chicken.</title>
        <authorList>
            <person name="Paoli G.C."/>
            <person name="Wijey C."/>
            <person name="Chen C.-Y."/>
            <person name="Nguyen L."/>
            <person name="Yan X."/>
            <person name="Irwin P.L."/>
        </authorList>
    </citation>
    <scope>NUCLEOTIDE SEQUENCE [LARGE SCALE GENOMIC DNA]</scope>
    <source>
        <strain evidence="3 4">BI</strain>
    </source>
</reference>
<evidence type="ECO:0000259" key="2">
    <source>
        <dbReference type="Pfam" id="PF04892"/>
    </source>
</evidence>
<keyword evidence="1" id="KW-0812">Transmembrane</keyword>
<evidence type="ECO:0000313" key="4">
    <source>
        <dbReference type="Proteomes" id="UP000243591"/>
    </source>
</evidence>
<feature type="transmembrane region" description="Helical" evidence="1">
    <location>
        <begin position="170"/>
        <end position="188"/>
    </location>
</feature>
<evidence type="ECO:0000313" key="3">
    <source>
        <dbReference type="EMBL" id="ATF24994.1"/>
    </source>
</evidence>
<evidence type="ECO:0000256" key="1">
    <source>
        <dbReference type="SAM" id="Phobius"/>
    </source>
</evidence>
<feature type="transmembrane region" description="Helical" evidence="1">
    <location>
        <begin position="76"/>
        <end position="99"/>
    </location>
</feature>